<protein>
    <submittedName>
        <fullName evidence="1">Uncharacterized protein</fullName>
    </submittedName>
</protein>
<reference evidence="2" key="1">
    <citation type="submission" date="2014-09" db="EMBL/GenBank/DDBJ databases">
        <authorList>
            <person name="Mudge J."/>
            <person name="Ramaraj T."/>
            <person name="Lindquist I.E."/>
            <person name="Bharti A.K."/>
            <person name="Sundararajan A."/>
            <person name="Cameron C.T."/>
            <person name="Woodward J.E."/>
            <person name="May G.D."/>
            <person name="Brubaker C."/>
            <person name="Broadhvest J."/>
            <person name="Wilkins T.A."/>
        </authorList>
    </citation>
    <scope>NUCLEOTIDE SEQUENCE</scope>
    <source>
        <strain evidence="2">cv. AKA8401</strain>
    </source>
</reference>
<name>A0A0B0NAD3_GOSAR</name>
<keyword evidence="2" id="KW-1185">Reference proteome</keyword>
<organism evidence="1 2">
    <name type="scientific">Gossypium arboreum</name>
    <name type="common">Tree cotton</name>
    <name type="synonym">Gossypium nanking</name>
    <dbReference type="NCBI Taxonomy" id="29729"/>
    <lineage>
        <taxon>Eukaryota</taxon>
        <taxon>Viridiplantae</taxon>
        <taxon>Streptophyta</taxon>
        <taxon>Embryophyta</taxon>
        <taxon>Tracheophyta</taxon>
        <taxon>Spermatophyta</taxon>
        <taxon>Magnoliopsida</taxon>
        <taxon>eudicotyledons</taxon>
        <taxon>Gunneridae</taxon>
        <taxon>Pentapetalae</taxon>
        <taxon>rosids</taxon>
        <taxon>malvids</taxon>
        <taxon>Malvales</taxon>
        <taxon>Malvaceae</taxon>
        <taxon>Malvoideae</taxon>
        <taxon>Gossypium</taxon>
    </lineage>
</organism>
<sequence>MNDITYYKICIPNSLAFDSLSI</sequence>
<dbReference type="AlphaFoldDB" id="A0A0B0NAD3"/>
<accession>A0A0B0NAD3</accession>
<comment type="caution">
    <text evidence="1">The sequence shown here is derived from an EMBL/GenBank/DDBJ whole genome shotgun (WGS) entry which is preliminary data.</text>
</comment>
<dbReference type="EMBL" id="JRRC01487482">
    <property type="protein sequence ID" value="KHG08041.1"/>
    <property type="molecule type" value="Genomic_DNA"/>
</dbReference>
<evidence type="ECO:0000313" key="1">
    <source>
        <dbReference type="EMBL" id="KHG08041.1"/>
    </source>
</evidence>
<dbReference type="Proteomes" id="UP000032142">
    <property type="component" value="Unassembled WGS sequence"/>
</dbReference>
<gene>
    <name evidence="1" type="ORF">F383_34860</name>
</gene>
<evidence type="ECO:0000313" key="2">
    <source>
        <dbReference type="Proteomes" id="UP000032142"/>
    </source>
</evidence>
<proteinExistence type="predicted"/>